<dbReference type="PANTHER" id="PTHR24567">
    <property type="entry name" value="CRP FAMILY TRANSCRIPTIONAL REGULATORY PROTEIN"/>
    <property type="match status" value="1"/>
</dbReference>
<dbReference type="PROSITE" id="PS00889">
    <property type="entry name" value="CNMP_BINDING_2"/>
    <property type="match status" value="1"/>
</dbReference>
<dbReference type="InterPro" id="IPR000595">
    <property type="entry name" value="cNMP-bd_dom"/>
</dbReference>
<dbReference type="InterPro" id="IPR014710">
    <property type="entry name" value="RmlC-like_jellyroll"/>
</dbReference>
<dbReference type="InterPro" id="IPR018490">
    <property type="entry name" value="cNMP-bd_dom_sf"/>
</dbReference>
<dbReference type="EMBL" id="JAAZON010000104">
    <property type="protein sequence ID" value="NMC62042.1"/>
    <property type="molecule type" value="Genomic_DNA"/>
</dbReference>
<comment type="caution">
    <text evidence="2">The sequence shown here is derived from an EMBL/GenBank/DDBJ whole genome shotgun (WGS) entry which is preliminary data.</text>
</comment>
<name>A0A7X9FPS3_9DELT</name>
<dbReference type="AlphaFoldDB" id="A0A7X9FPS3"/>
<sequence>MTNSSSLEQLQQYLRRDYFPPEKWKLLNSTPFAKRLKIKQMDTLSMALDVYELPAGVKVFEENDEATFFAILISGRIDVLKGVASAGSKLVSTVFPGTTFGELAIIDGAPRSASAVSSEESCILVMPKSRFDTLLEKDPALAASILLYMSTLMSERLRRITDALADHLGSINRC</sequence>
<evidence type="ECO:0000313" key="2">
    <source>
        <dbReference type="EMBL" id="NMC62042.1"/>
    </source>
</evidence>
<proteinExistence type="predicted"/>
<dbReference type="Gene3D" id="2.60.120.10">
    <property type="entry name" value="Jelly Rolls"/>
    <property type="match status" value="1"/>
</dbReference>
<organism evidence="2 3">
    <name type="scientific">SAR324 cluster bacterium</name>
    <dbReference type="NCBI Taxonomy" id="2024889"/>
    <lineage>
        <taxon>Bacteria</taxon>
        <taxon>Deltaproteobacteria</taxon>
        <taxon>SAR324 cluster</taxon>
    </lineage>
</organism>
<dbReference type="GO" id="GO:0005829">
    <property type="term" value="C:cytosol"/>
    <property type="evidence" value="ECO:0007669"/>
    <property type="project" value="TreeGrafter"/>
</dbReference>
<dbReference type="CDD" id="cd00038">
    <property type="entry name" value="CAP_ED"/>
    <property type="match status" value="1"/>
</dbReference>
<dbReference type="PROSITE" id="PS50042">
    <property type="entry name" value="CNMP_BINDING_3"/>
    <property type="match status" value="1"/>
</dbReference>
<dbReference type="InterPro" id="IPR018488">
    <property type="entry name" value="cNMP-bd_CS"/>
</dbReference>
<feature type="domain" description="Cyclic nucleotide-binding" evidence="1">
    <location>
        <begin position="32"/>
        <end position="135"/>
    </location>
</feature>
<dbReference type="GO" id="GO:0003700">
    <property type="term" value="F:DNA-binding transcription factor activity"/>
    <property type="evidence" value="ECO:0007669"/>
    <property type="project" value="TreeGrafter"/>
</dbReference>
<dbReference type="InterPro" id="IPR050397">
    <property type="entry name" value="Env_Response_Regulators"/>
</dbReference>
<dbReference type="PANTHER" id="PTHR24567:SF74">
    <property type="entry name" value="HTH-TYPE TRANSCRIPTIONAL REGULATOR ARCR"/>
    <property type="match status" value="1"/>
</dbReference>
<protein>
    <submittedName>
        <fullName evidence="2">Crp/Fnr family transcriptional regulator</fullName>
    </submittedName>
</protein>
<accession>A0A7X9FPS3</accession>
<reference evidence="2 3" key="1">
    <citation type="journal article" date="2020" name="Biotechnol. Biofuels">
        <title>New insights from the biogas microbiome by comprehensive genome-resolved metagenomics of nearly 1600 species originating from multiple anaerobic digesters.</title>
        <authorList>
            <person name="Campanaro S."/>
            <person name="Treu L."/>
            <person name="Rodriguez-R L.M."/>
            <person name="Kovalovszki A."/>
            <person name="Ziels R.M."/>
            <person name="Maus I."/>
            <person name="Zhu X."/>
            <person name="Kougias P.G."/>
            <person name="Basile A."/>
            <person name="Luo G."/>
            <person name="Schluter A."/>
            <person name="Konstantinidis K.T."/>
            <person name="Angelidaki I."/>
        </authorList>
    </citation>
    <scope>NUCLEOTIDE SEQUENCE [LARGE SCALE GENOMIC DNA]</scope>
    <source>
        <strain evidence="2">AS27yjCOA_65</strain>
    </source>
</reference>
<evidence type="ECO:0000259" key="1">
    <source>
        <dbReference type="PROSITE" id="PS50042"/>
    </source>
</evidence>
<dbReference type="SUPFAM" id="SSF51206">
    <property type="entry name" value="cAMP-binding domain-like"/>
    <property type="match status" value="1"/>
</dbReference>
<dbReference type="Pfam" id="PF00027">
    <property type="entry name" value="cNMP_binding"/>
    <property type="match status" value="1"/>
</dbReference>
<gene>
    <name evidence="2" type="ORF">GYA55_02625</name>
</gene>
<evidence type="ECO:0000313" key="3">
    <source>
        <dbReference type="Proteomes" id="UP000524246"/>
    </source>
</evidence>
<dbReference type="SMART" id="SM00100">
    <property type="entry name" value="cNMP"/>
    <property type="match status" value="1"/>
</dbReference>
<dbReference type="Proteomes" id="UP000524246">
    <property type="component" value="Unassembled WGS sequence"/>
</dbReference>